<dbReference type="SUPFAM" id="SSF48557">
    <property type="entry name" value="L-aspartase-like"/>
    <property type="match status" value="1"/>
</dbReference>
<dbReference type="Proteomes" id="UP000220969">
    <property type="component" value="Unassembled WGS sequence"/>
</dbReference>
<dbReference type="InterPro" id="IPR051546">
    <property type="entry name" value="Aspartate_Ammonia-Lyase"/>
</dbReference>
<feature type="non-terminal residue" evidence="3">
    <location>
        <position position="87"/>
    </location>
</feature>
<evidence type="ECO:0000256" key="1">
    <source>
        <dbReference type="ARBA" id="ARBA00023239"/>
    </source>
</evidence>
<protein>
    <submittedName>
        <fullName evidence="3">Aspartate ammonia-lyase</fullName>
    </submittedName>
</protein>
<evidence type="ECO:0000313" key="3">
    <source>
        <dbReference type="EMBL" id="PEI79706.1"/>
    </source>
</evidence>
<dbReference type="Gene3D" id="1.20.200.10">
    <property type="entry name" value="Fumarase/aspartase (Central domain)"/>
    <property type="match status" value="1"/>
</dbReference>
<dbReference type="GO" id="GO:0008797">
    <property type="term" value="F:aspartate ammonia-lyase activity"/>
    <property type="evidence" value="ECO:0007669"/>
    <property type="project" value="TreeGrafter"/>
</dbReference>
<dbReference type="Pfam" id="PF00206">
    <property type="entry name" value="Lyase_1"/>
    <property type="match status" value="1"/>
</dbReference>
<dbReference type="InterPro" id="IPR008948">
    <property type="entry name" value="L-Aspartase-like"/>
</dbReference>
<evidence type="ECO:0000259" key="2">
    <source>
        <dbReference type="Pfam" id="PF00206"/>
    </source>
</evidence>
<dbReference type="EMBL" id="NUEH01000143">
    <property type="protein sequence ID" value="PEI79706.1"/>
    <property type="molecule type" value="Genomic_DNA"/>
</dbReference>
<sequence>TLNALEGLLQTMGYMHDVFELKAEQFDHVIKMGRTHLQDAVPIRLGQEFKAYSRVLERDMKRIKQSRQHLYEVNMGATAVGTGLNAD</sequence>
<name>A0AB73RAE6_9BACI</name>
<accession>A0AB73RAE6</accession>
<reference evidence="3" key="1">
    <citation type="submission" date="2017-09" db="EMBL/GenBank/DDBJ databases">
        <title>Large-scale bioinformatics analysis of Bacillus genomes uncovers conserved roles of natural products in bacterial physiology.</title>
        <authorList>
            <consortium name="Agbiome Team Llc"/>
            <person name="Bleich R.M."/>
            <person name="Kirk G.J."/>
            <person name="Santa Maria K.C."/>
            <person name="Allen S.E."/>
            <person name="Farag S."/>
            <person name="Shank E.A."/>
            <person name="Bowers A."/>
        </authorList>
    </citation>
    <scope>NUCLEOTIDE SEQUENCE</scope>
    <source>
        <strain evidence="3">AFS005430</strain>
    </source>
</reference>
<dbReference type="RefSeq" id="WP_257144778.1">
    <property type="nucleotide sequence ID" value="NZ_NUEH01000143.1"/>
</dbReference>
<dbReference type="PANTHER" id="PTHR42696">
    <property type="entry name" value="ASPARTATE AMMONIA-LYASE"/>
    <property type="match status" value="1"/>
</dbReference>
<dbReference type="AlphaFoldDB" id="A0AB73RAE6"/>
<dbReference type="GO" id="GO:0005829">
    <property type="term" value="C:cytosol"/>
    <property type="evidence" value="ECO:0007669"/>
    <property type="project" value="TreeGrafter"/>
</dbReference>
<organism evidence="3">
    <name type="scientific">Bacillus toyonensis</name>
    <dbReference type="NCBI Taxonomy" id="155322"/>
    <lineage>
        <taxon>Bacteria</taxon>
        <taxon>Bacillati</taxon>
        <taxon>Bacillota</taxon>
        <taxon>Bacilli</taxon>
        <taxon>Bacillales</taxon>
        <taxon>Bacillaceae</taxon>
        <taxon>Bacillus</taxon>
        <taxon>Bacillus cereus group</taxon>
    </lineage>
</organism>
<keyword evidence="1" id="KW-0456">Lyase</keyword>
<feature type="domain" description="Fumarate lyase N-terminal" evidence="2">
    <location>
        <begin position="4"/>
        <end position="87"/>
    </location>
</feature>
<dbReference type="GO" id="GO:0006531">
    <property type="term" value="P:aspartate metabolic process"/>
    <property type="evidence" value="ECO:0007669"/>
    <property type="project" value="TreeGrafter"/>
</dbReference>
<dbReference type="PANTHER" id="PTHR42696:SF2">
    <property type="entry name" value="ASPARTATE AMMONIA-LYASE"/>
    <property type="match status" value="1"/>
</dbReference>
<proteinExistence type="predicted"/>
<comment type="caution">
    <text evidence="3">The sequence shown here is derived from an EMBL/GenBank/DDBJ whole genome shotgun (WGS) entry which is preliminary data.</text>
</comment>
<dbReference type="InterPro" id="IPR022761">
    <property type="entry name" value="Fumarate_lyase_N"/>
</dbReference>
<feature type="non-terminal residue" evidence="3">
    <location>
        <position position="1"/>
    </location>
</feature>
<gene>
    <name evidence="3" type="ORF">CN678_32350</name>
</gene>